<dbReference type="EMBL" id="SIMR01000003">
    <property type="protein sequence ID" value="TBC05624.1"/>
    <property type="molecule type" value="Genomic_DNA"/>
</dbReference>
<evidence type="ECO:0000313" key="2">
    <source>
        <dbReference type="Proteomes" id="UP000294215"/>
    </source>
</evidence>
<keyword evidence="1" id="KW-0614">Plasmid</keyword>
<evidence type="ECO:0000313" key="1">
    <source>
        <dbReference type="EMBL" id="TBC05624.1"/>
    </source>
</evidence>
<dbReference type="AlphaFoldDB" id="A0AB38HWT4"/>
<geneLocation type="plasmid" evidence="1">
    <name>pSM92_Rh02</name>
</geneLocation>
<protein>
    <submittedName>
        <fullName evidence="1">Uncharacterized protein</fullName>
    </submittedName>
</protein>
<name>A0AB38HWT4_9HYPH</name>
<gene>
    <name evidence="1" type="ORF">ELH40_31115</name>
</gene>
<accession>A0AB38HWT4</accession>
<organism evidence="1 2">
    <name type="scientific">Rhizobium ruizarguesonis</name>
    <dbReference type="NCBI Taxonomy" id="2081791"/>
    <lineage>
        <taxon>Bacteria</taxon>
        <taxon>Pseudomonadati</taxon>
        <taxon>Pseudomonadota</taxon>
        <taxon>Alphaproteobacteria</taxon>
        <taxon>Hyphomicrobiales</taxon>
        <taxon>Rhizobiaceae</taxon>
        <taxon>Rhizobium/Agrobacterium group</taxon>
        <taxon>Rhizobium</taxon>
    </lineage>
</organism>
<reference evidence="1 2" key="1">
    <citation type="submission" date="2019-02" db="EMBL/GenBank/DDBJ databases">
        <title>The genomic architecture of introgression among sibling species of bacteria.</title>
        <authorList>
            <person name="Cavassim M.I.A."/>
            <person name="Moeskjaer S."/>
            <person name="Moslemi C."/>
            <person name="Fields B."/>
            <person name="Bachmann A."/>
            <person name="Vilhjalmsson B."/>
            <person name="Schierup M.H."/>
            <person name="Young J.P.W."/>
            <person name="Andersen S.U."/>
        </authorList>
    </citation>
    <scope>NUCLEOTIDE SEQUENCE [LARGE SCALE GENOMIC DNA]</scope>
    <source>
        <strain evidence="1 2">SM92</strain>
        <plasmid evidence="1">pSM92_Rh02</plasmid>
    </source>
</reference>
<sequence length="72" mass="8102">MHLVDIDVVILEDLSVVNFEAILTIAAFGDNDVMAEKLHIKATCGRFAVRPKCDERRYNQDEGFSPDHFPAP</sequence>
<dbReference type="Proteomes" id="UP000294215">
    <property type="component" value="Unassembled WGS sequence"/>
</dbReference>
<proteinExistence type="predicted"/>
<comment type="caution">
    <text evidence="1">The sequence shown here is derived from an EMBL/GenBank/DDBJ whole genome shotgun (WGS) entry which is preliminary data.</text>
</comment>